<keyword evidence="4" id="KW-0597">Phosphoprotein</keyword>
<dbReference type="GO" id="GO:0031177">
    <property type="term" value="F:phosphopantetheine binding"/>
    <property type="evidence" value="ECO:0007669"/>
    <property type="project" value="InterPro"/>
</dbReference>
<accession>A0A1H5BT19</accession>
<gene>
    <name evidence="7" type="ORF">SAMN05421553_2911</name>
</gene>
<dbReference type="FunFam" id="3.30.300.30:FF:000010">
    <property type="entry name" value="Enterobactin synthetase component F"/>
    <property type="match status" value="1"/>
</dbReference>
<dbReference type="GO" id="GO:0003824">
    <property type="term" value="F:catalytic activity"/>
    <property type="evidence" value="ECO:0007669"/>
    <property type="project" value="InterPro"/>
</dbReference>
<reference evidence="8" key="1">
    <citation type="submission" date="2016-10" db="EMBL/GenBank/DDBJ databases">
        <authorList>
            <person name="Varghese N."/>
            <person name="Submissions S."/>
        </authorList>
    </citation>
    <scope>NUCLEOTIDE SEQUENCE [LARGE SCALE GENOMIC DNA]</scope>
    <source>
        <strain evidence="8">DSM 12111</strain>
    </source>
</reference>
<dbReference type="PANTHER" id="PTHR45527:SF1">
    <property type="entry name" value="FATTY ACID SYNTHASE"/>
    <property type="match status" value="1"/>
</dbReference>
<dbReference type="FunFam" id="3.40.50.980:FF:000001">
    <property type="entry name" value="Non-ribosomal peptide synthetase"/>
    <property type="match status" value="1"/>
</dbReference>
<feature type="domain" description="Carrier" evidence="6">
    <location>
        <begin position="1017"/>
        <end position="1092"/>
    </location>
</feature>
<dbReference type="Pfam" id="PF00668">
    <property type="entry name" value="Condensation"/>
    <property type="match status" value="2"/>
</dbReference>
<dbReference type="InterPro" id="IPR006162">
    <property type="entry name" value="Ppantetheine_attach_site"/>
</dbReference>
<dbReference type="InterPro" id="IPR001242">
    <property type="entry name" value="Condensation_dom"/>
</dbReference>
<dbReference type="FunFam" id="3.30.559.10:FF:000012">
    <property type="entry name" value="Non-ribosomal peptide synthetase"/>
    <property type="match status" value="2"/>
</dbReference>
<comment type="cofactor">
    <cofactor evidence="1">
        <name>pantetheine 4'-phosphate</name>
        <dbReference type="ChEBI" id="CHEBI:47942"/>
    </cofactor>
</comment>
<dbReference type="Gene3D" id="3.30.559.10">
    <property type="entry name" value="Chloramphenicol acetyltransferase-like domain"/>
    <property type="match status" value="2"/>
</dbReference>
<dbReference type="SMART" id="SM00823">
    <property type="entry name" value="PKS_PP"/>
    <property type="match status" value="1"/>
</dbReference>
<dbReference type="Gene3D" id="2.30.38.10">
    <property type="entry name" value="Luciferase, Domain 3"/>
    <property type="match status" value="1"/>
</dbReference>
<dbReference type="Pfam" id="PF00550">
    <property type="entry name" value="PP-binding"/>
    <property type="match status" value="1"/>
</dbReference>
<name>A0A1H5BT19_PSEAG</name>
<dbReference type="InterPro" id="IPR036736">
    <property type="entry name" value="ACP-like_sf"/>
</dbReference>
<evidence type="ECO:0000256" key="5">
    <source>
        <dbReference type="SAM" id="MobiDB-lite"/>
    </source>
</evidence>
<feature type="region of interest" description="Disordered" evidence="5">
    <location>
        <begin position="1559"/>
        <end position="1587"/>
    </location>
</feature>
<evidence type="ECO:0000256" key="3">
    <source>
        <dbReference type="ARBA" id="ARBA00022450"/>
    </source>
</evidence>
<sequence>MEFDAKTLAERIAKLAPEKREGFIRALADKGIRLTRLPIVAAPRDGAVPLSYAQQRLWFLMQLEPDSAAYNMPAALRLRGKLDLAALQRSFARLVQRHEVLRSSFHQAEGAAEQIVHAALPLAIGETDLAGLPAPEREQRLRQVIDAEANTPFDLSQGPLRLQVVRLAADEHALLLTAHHIVADAWSLGVLTRELAACYGALTQGGEPTLAALPIQYADYALWQRNCLAGAALEPELAYWTAQLGGEQPVLELPSDHPRPKLASGRGGRHSLHLDAELSAGLNRLARERGTTLFSVLLAAFDVLLYRLSGQTDLRVGVPVANRTRLETEGLIGCFVNTLVLRAELDGQQPFIALLDQVKAASLAAQAHQELPFERLVEALQPERDLSHPPLFQVLFNLLDSQQPRRLELPGLSIESIEREQSAAQFDLSLDMAERAGQLEACFSFNRDLFDDATVARYAAGFERLLRGILANPDCRVGQLPLLGEAEQSALLAECQARMQLPAAQLVHLRLAAQAVATPAAPALVLDDCTWSYAELNQRANRIAHQLLALGLPAEARIGLCLPRGLEMVAALFGTLKAGLAFVPLDPDFPAERLTHMIEDAGIRLLLVAPQTLTATEAHSQLQRLEITQLDQGPEHDPVVAVHPAQLAYLMYTSGSTGKPKGVAIDHQALAGHSEVALGFFELSAADRVLQFSTFNFDGFVDQLFPALCCGACVVLRGPELWDSQEFQRRLLRHGISVADLATAYWYQLAQDFAAEPPTDCGALRLVSATGEAMPPEGLSAWRQAGLSRVRLLNTYGPTEATVTASVQDCQAWASGARPLPLQMPIGQALPGRAFYLLDRDGNLAPPGVPGELCIGGELLARGYHGRPALSAERFAPDPFGPPGSRLYRTGDLARCLADGAIEYLGRIDQQVKLRGFRIELGEIEARLQSHPAVRQALVLVREDRPGDRRLVAYVVPHGEAPAIDSLREHLAEALPDYMLPAAFVSLPTLPLSPNGKLDRKALPLPEYGADNHDLAPPRNAQERALEEVWQAVLGLQTVGIHDNFFALGGHSLLATQLVARLRRQLSIELPLRTVFEAPTIAQMAERLPASDAAVEQPIAIAPRPASALAALPLSHAQQGMWFIQQLEPNSAAYHIPSAARLRGHLDSAALHAAFQALVRRHEALRTSFQEQNGELTQLIHGAVELPLPLIDLGHLAPTEREAAARHLLIEEATRPFDLNQAPLLRLTLVRLAADEHLLLLVLHHIVADGWSMGVLVSELAQLYRAALEDREAALPALPIQYADYAAWQRQRLDGAGLERQLTYWHQALGEPQAPLDLPADRPRPAAMSGRGGRHRFSVERATASALHDLCRQHGATLFMGLLGAFQIWLHAHSGRLDPIVGTDVANRGRAETEGVVGFFLNQLALRADLAGNPSFSALLTRLRTQVLDAYSHQELPFDKLVEALNPVRSLAHSPLFQVKLVLQNQPEGTLEMPGLEVLPEPIEHGQAQLDLHLTVEETERGLDCTFKYSADLFEATTIAAFAEEFSALLAQVAAAPDTPLATLAQSISQRARERRLAEQQARSQQGLARLGGARRKSLVTTESLEG</sequence>
<evidence type="ECO:0000313" key="7">
    <source>
        <dbReference type="EMBL" id="SED57729.1"/>
    </source>
</evidence>
<dbReference type="InterPro" id="IPR020845">
    <property type="entry name" value="AMP-binding_CS"/>
</dbReference>
<keyword evidence="3" id="KW-0596">Phosphopantetheine</keyword>
<dbReference type="Pfam" id="PF13193">
    <property type="entry name" value="AMP-binding_C"/>
    <property type="match status" value="1"/>
</dbReference>
<dbReference type="PROSITE" id="PS00012">
    <property type="entry name" value="PHOSPHOPANTETHEINE"/>
    <property type="match status" value="1"/>
</dbReference>
<proteinExistence type="inferred from homology"/>
<dbReference type="FunFam" id="3.30.559.30:FF:000001">
    <property type="entry name" value="Non-ribosomal peptide synthetase"/>
    <property type="match status" value="1"/>
</dbReference>
<dbReference type="FunFam" id="2.30.38.10:FF:000001">
    <property type="entry name" value="Non-ribosomal peptide synthetase PvdI"/>
    <property type="match status" value="1"/>
</dbReference>
<evidence type="ECO:0000256" key="4">
    <source>
        <dbReference type="ARBA" id="ARBA00022553"/>
    </source>
</evidence>
<evidence type="ECO:0000259" key="6">
    <source>
        <dbReference type="PROSITE" id="PS50075"/>
    </source>
</evidence>
<dbReference type="GO" id="GO:0043041">
    <property type="term" value="P:amino acid activation for nonribosomal peptide biosynthetic process"/>
    <property type="evidence" value="ECO:0007669"/>
    <property type="project" value="TreeGrafter"/>
</dbReference>
<evidence type="ECO:0000313" key="8">
    <source>
        <dbReference type="Proteomes" id="UP000242849"/>
    </source>
</evidence>
<dbReference type="PROSITE" id="PS50075">
    <property type="entry name" value="CARRIER"/>
    <property type="match status" value="1"/>
</dbReference>
<dbReference type="STRING" id="53406.SAMN05421553_2911"/>
<dbReference type="PROSITE" id="PS00455">
    <property type="entry name" value="AMP_BINDING"/>
    <property type="match status" value="1"/>
</dbReference>
<dbReference type="Gene3D" id="3.40.50.980">
    <property type="match status" value="2"/>
</dbReference>
<dbReference type="CDD" id="cd17649">
    <property type="entry name" value="A_NRPS_PvdJ-like"/>
    <property type="match status" value="1"/>
</dbReference>
<dbReference type="Gene3D" id="1.10.1200.10">
    <property type="entry name" value="ACP-like"/>
    <property type="match status" value="1"/>
</dbReference>
<evidence type="ECO:0000256" key="1">
    <source>
        <dbReference type="ARBA" id="ARBA00001957"/>
    </source>
</evidence>
<dbReference type="EMBL" id="FNSC01000001">
    <property type="protein sequence ID" value="SED57729.1"/>
    <property type="molecule type" value="Genomic_DNA"/>
</dbReference>
<organism evidence="7 8">
    <name type="scientific">Pseudomonas anguilliseptica</name>
    <dbReference type="NCBI Taxonomy" id="53406"/>
    <lineage>
        <taxon>Bacteria</taxon>
        <taxon>Pseudomonadati</taxon>
        <taxon>Pseudomonadota</taxon>
        <taxon>Gammaproteobacteria</taxon>
        <taxon>Pseudomonadales</taxon>
        <taxon>Pseudomonadaceae</taxon>
        <taxon>Pseudomonas</taxon>
    </lineage>
</organism>
<dbReference type="Gene3D" id="3.30.300.30">
    <property type="match status" value="1"/>
</dbReference>
<dbReference type="RefSeq" id="WP_090382740.1">
    <property type="nucleotide sequence ID" value="NZ_FNSC01000001.1"/>
</dbReference>
<dbReference type="InterPro" id="IPR009081">
    <property type="entry name" value="PP-bd_ACP"/>
</dbReference>
<dbReference type="GO" id="GO:0005829">
    <property type="term" value="C:cytosol"/>
    <property type="evidence" value="ECO:0007669"/>
    <property type="project" value="TreeGrafter"/>
</dbReference>
<dbReference type="OrthoDB" id="9757559at2"/>
<dbReference type="GO" id="GO:0044550">
    <property type="term" value="P:secondary metabolite biosynthetic process"/>
    <property type="evidence" value="ECO:0007669"/>
    <property type="project" value="TreeGrafter"/>
</dbReference>
<dbReference type="InterPro" id="IPR023213">
    <property type="entry name" value="CAT-like_dom_sf"/>
</dbReference>
<dbReference type="Proteomes" id="UP000242849">
    <property type="component" value="Unassembled WGS sequence"/>
</dbReference>
<dbReference type="Pfam" id="PF00501">
    <property type="entry name" value="AMP-binding"/>
    <property type="match status" value="1"/>
</dbReference>
<dbReference type="NCBIfam" id="TIGR01733">
    <property type="entry name" value="AA-adenyl-dom"/>
    <property type="match status" value="1"/>
</dbReference>
<dbReference type="InterPro" id="IPR010071">
    <property type="entry name" value="AA_adenyl_dom"/>
</dbReference>
<dbReference type="SUPFAM" id="SSF47336">
    <property type="entry name" value="ACP-like"/>
    <property type="match status" value="1"/>
</dbReference>
<evidence type="ECO:0000256" key="2">
    <source>
        <dbReference type="ARBA" id="ARBA00006432"/>
    </source>
</evidence>
<dbReference type="Gene3D" id="3.30.559.30">
    <property type="entry name" value="Nonribosomal peptide synthetase, condensation domain"/>
    <property type="match status" value="2"/>
</dbReference>
<dbReference type="InterPro" id="IPR000873">
    <property type="entry name" value="AMP-dep_synth/lig_dom"/>
</dbReference>
<dbReference type="InterPro" id="IPR025110">
    <property type="entry name" value="AMP-bd_C"/>
</dbReference>
<comment type="similarity">
    <text evidence="2">Belongs to the ATP-dependent AMP-binding enzyme family.</text>
</comment>
<dbReference type="InterPro" id="IPR020806">
    <property type="entry name" value="PKS_PP-bd"/>
</dbReference>
<protein>
    <submittedName>
        <fullName evidence="7">Amino acid adenylation domain-containing protein</fullName>
    </submittedName>
</protein>
<dbReference type="InterPro" id="IPR045851">
    <property type="entry name" value="AMP-bd_C_sf"/>
</dbReference>
<dbReference type="FunFam" id="1.10.1200.10:FF:000005">
    <property type="entry name" value="Nonribosomal peptide synthetase 1"/>
    <property type="match status" value="1"/>
</dbReference>
<keyword evidence="8" id="KW-1185">Reference proteome</keyword>
<dbReference type="CDD" id="cd19531">
    <property type="entry name" value="LCL_NRPS-like"/>
    <property type="match status" value="2"/>
</dbReference>
<dbReference type="PANTHER" id="PTHR45527">
    <property type="entry name" value="NONRIBOSOMAL PEPTIDE SYNTHETASE"/>
    <property type="match status" value="1"/>
</dbReference>
<dbReference type="SUPFAM" id="SSF56801">
    <property type="entry name" value="Acetyl-CoA synthetase-like"/>
    <property type="match status" value="1"/>
</dbReference>
<dbReference type="SUPFAM" id="SSF52777">
    <property type="entry name" value="CoA-dependent acyltransferases"/>
    <property type="match status" value="4"/>
</dbReference>